<feature type="domain" description="GH15-like" evidence="1">
    <location>
        <begin position="4"/>
        <end position="281"/>
    </location>
</feature>
<name>A0ABW4ZZI6_9BACL</name>
<protein>
    <submittedName>
        <fullName evidence="2">Glycoside hydrolase family 15 protein</fullName>
    </submittedName>
</protein>
<reference evidence="3" key="1">
    <citation type="journal article" date="2019" name="Int. J. Syst. Evol. Microbiol.">
        <title>The Global Catalogue of Microorganisms (GCM) 10K type strain sequencing project: providing services to taxonomists for standard genome sequencing and annotation.</title>
        <authorList>
            <consortium name="The Broad Institute Genomics Platform"/>
            <consortium name="The Broad Institute Genome Sequencing Center for Infectious Disease"/>
            <person name="Wu L."/>
            <person name="Ma J."/>
        </authorList>
    </citation>
    <scope>NUCLEOTIDE SEQUENCE [LARGE SCALE GENOMIC DNA]</scope>
    <source>
        <strain evidence="3">CGMCC 1.13574</strain>
    </source>
</reference>
<comment type="caution">
    <text evidence="2">The sequence shown here is derived from an EMBL/GenBank/DDBJ whole genome shotgun (WGS) entry which is preliminary data.</text>
</comment>
<sequence length="357" mass="40761">MELYRYSSELIKRHQAPSGAFVAAPAFSQYQYCWLRDGTWLAYSMDLAGEVEAAEKFYRWVDRTIRKQAAKIDTLIEQKRRGERPTPEQFLHTRFTVEGEAGSEPWGNHQLDGYGMYLWGFGEHLKRRAGADILRAEFAPSLRATGAYLLEFWSEPCFDCWEERGDQVHPSTLAAIYGGLRALAELFPDLDLQIEPACRKMRELVERSGVVEGRFIKSLGDLRIDANLLSLAVPFAMFAPADLRMVRTVAAVEAELCTGGVHRYRDDSFYGGGAWPLLTAWLGWYHLQRGDVKRATDLLTWVEAQADAGGNLPEQVPEGLFVPTEHQRWIERWGQPAKPLLWSHAMYVVLKRQFMIN</sequence>
<keyword evidence="2" id="KW-0378">Hydrolase</keyword>
<dbReference type="Gene3D" id="1.50.10.10">
    <property type="match status" value="1"/>
</dbReference>
<dbReference type="PANTHER" id="PTHR31616">
    <property type="entry name" value="TREHALASE"/>
    <property type="match status" value="1"/>
</dbReference>
<dbReference type="SUPFAM" id="SSF48208">
    <property type="entry name" value="Six-hairpin glycosidases"/>
    <property type="match status" value="1"/>
</dbReference>
<dbReference type="GO" id="GO:0016787">
    <property type="term" value="F:hydrolase activity"/>
    <property type="evidence" value="ECO:0007669"/>
    <property type="project" value="UniProtKB-KW"/>
</dbReference>
<keyword evidence="3" id="KW-1185">Reference proteome</keyword>
<organism evidence="2 3">
    <name type="scientific">Tumebacillus lipolyticus</name>
    <dbReference type="NCBI Taxonomy" id="1280370"/>
    <lineage>
        <taxon>Bacteria</taxon>
        <taxon>Bacillati</taxon>
        <taxon>Bacillota</taxon>
        <taxon>Bacilli</taxon>
        <taxon>Bacillales</taxon>
        <taxon>Alicyclobacillaceae</taxon>
        <taxon>Tumebacillus</taxon>
    </lineage>
</organism>
<dbReference type="PANTHER" id="PTHR31616:SF0">
    <property type="entry name" value="GLUCAN 1,4-ALPHA-GLUCOSIDASE"/>
    <property type="match status" value="1"/>
</dbReference>
<gene>
    <name evidence="2" type="ORF">ACFSOY_12270</name>
</gene>
<accession>A0ABW4ZZI6</accession>
<dbReference type="EMBL" id="JBHUIO010000006">
    <property type="protein sequence ID" value="MFD2170774.1"/>
    <property type="molecule type" value="Genomic_DNA"/>
</dbReference>
<dbReference type="InterPro" id="IPR011613">
    <property type="entry name" value="GH15-like"/>
</dbReference>
<dbReference type="Pfam" id="PF00723">
    <property type="entry name" value="Glyco_hydro_15"/>
    <property type="match status" value="1"/>
</dbReference>
<proteinExistence type="predicted"/>
<dbReference type="Proteomes" id="UP001597343">
    <property type="component" value="Unassembled WGS sequence"/>
</dbReference>
<dbReference type="InterPro" id="IPR012341">
    <property type="entry name" value="6hp_glycosidase-like_sf"/>
</dbReference>
<evidence type="ECO:0000313" key="2">
    <source>
        <dbReference type="EMBL" id="MFD2170774.1"/>
    </source>
</evidence>
<evidence type="ECO:0000259" key="1">
    <source>
        <dbReference type="Pfam" id="PF00723"/>
    </source>
</evidence>
<dbReference type="RefSeq" id="WP_386047053.1">
    <property type="nucleotide sequence ID" value="NZ_JBHUIO010000006.1"/>
</dbReference>
<dbReference type="InterPro" id="IPR008928">
    <property type="entry name" value="6-hairpin_glycosidase_sf"/>
</dbReference>
<evidence type="ECO:0000313" key="3">
    <source>
        <dbReference type="Proteomes" id="UP001597343"/>
    </source>
</evidence>